<dbReference type="Proteomes" id="UP000199656">
    <property type="component" value="Unassembled WGS sequence"/>
</dbReference>
<reference evidence="2" key="1">
    <citation type="submission" date="2016-10" db="EMBL/GenBank/DDBJ databases">
        <authorList>
            <person name="Varghese N."/>
            <person name="Submissions S."/>
        </authorList>
    </citation>
    <scope>NUCLEOTIDE SEQUENCE [LARGE SCALE GENOMIC DNA]</scope>
    <source>
        <strain evidence="2">DSM 23920</strain>
    </source>
</reference>
<dbReference type="OrthoDB" id="647869at2"/>
<accession>A0A1H3X0A5</accession>
<name>A0A1H3X0A5_9BACT</name>
<sequence length="291" mass="33029">MPVAYNIYPSFAVDDETLLETDLTACNLLVMVGNGTFSYVVFDAVAKKFLALKSYQYTPSKLALADLEMIEQVFDTDKLLLTAFKSVLLAFKTGNSVLVPSAYYLPSLKKDYLHFSFPERIQEAILVDQEEQLPMVNIYSVDKDLLGFLRKEFSTDLILHANTALLQSYPMDLDFNHSAGIAFVEIEEQRFTITVFRNGQLQIQKEAAFVEGLDVVYTVVNLLRQLGLDEQKVKVKLGGAVATDTSVYQEMYKFIPQLEWIQRVPGLSYITKMQEIPGYYFHNLYALALCV</sequence>
<organism evidence="1 2">
    <name type="scientific">Chitinophaga terrae</name>
    <name type="common">ex Kim and Jung 2007</name>
    <dbReference type="NCBI Taxonomy" id="408074"/>
    <lineage>
        <taxon>Bacteria</taxon>
        <taxon>Pseudomonadati</taxon>
        <taxon>Bacteroidota</taxon>
        <taxon>Chitinophagia</taxon>
        <taxon>Chitinophagales</taxon>
        <taxon>Chitinophagaceae</taxon>
        <taxon>Chitinophaga</taxon>
    </lineage>
</organism>
<dbReference type="Pfam" id="PF12864">
    <property type="entry name" value="DUF3822"/>
    <property type="match status" value="1"/>
</dbReference>
<dbReference type="CDD" id="cd24013">
    <property type="entry name" value="ASKHA_ATPase_BT3980-like"/>
    <property type="match status" value="1"/>
</dbReference>
<dbReference type="STRING" id="408074.SAMN05660909_00153"/>
<dbReference type="Gene3D" id="3.30.420.260">
    <property type="match status" value="1"/>
</dbReference>
<protein>
    <recommendedName>
        <fullName evidence="3">DUF3822 family protein</fullName>
    </recommendedName>
</protein>
<dbReference type="EMBL" id="FNRL01000001">
    <property type="protein sequence ID" value="SDZ92104.1"/>
    <property type="molecule type" value="Genomic_DNA"/>
</dbReference>
<gene>
    <name evidence="1" type="ORF">SAMN05660909_00153</name>
</gene>
<dbReference type="AlphaFoldDB" id="A0A1H3X0A5"/>
<keyword evidence="2" id="KW-1185">Reference proteome</keyword>
<dbReference type="RefSeq" id="WP_089757619.1">
    <property type="nucleotide sequence ID" value="NZ_BKAT01000015.1"/>
</dbReference>
<dbReference type="Gene3D" id="3.30.420.250">
    <property type="match status" value="1"/>
</dbReference>
<dbReference type="InterPro" id="IPR024213">
    <property type="entry name" value="DUF3822"/>
</dbReference>
<proteinExistence type="predicted"/>
<evidence type="ECO:0000313" key="1">
    <source>
        <dbReference type="EMBL" id="SDZ92104.1"/>
    </source>
</evidence>
<evidence type="ECO:0008006" key="3">
    <source>
        <dbReference type="Google" id="ProtNLM"/>
    </source>
</evidence>
<evidence type="ECO:0000313" key="2">
    <source>
        <dbReference type="Proteomes" id="UP000199656"/>
    </source>
</evidence>